<dbReference type="Proteomes" id="UP000032142">
    <property type="component" value="Unassembled WGS sequence"/>
</dbReference>
<dbReference type="EMBL" id="JRRC01286485">
    <property type="protein sequence ID" value="KHG02677.1"/>
    <property type="molecule type" value="Genomic_DNA"/>
</dbReference>
<reference evidence="1" key="1">
    <citation type="submission" date="2014-09" db="EMBL/GenBank/DDBJ databases">
        <title>G. arboreum L. cv. AKA8401 A2 genome assembly version 1.0.</title>
        <authorList>
            <person name="Mudge J."/>
            <person name="Ramaraj T."/>
            <person name="Lindquist I.E."/>
            <person name="Bharti A.K."/>
            <person name="Sundararajan A."/>
            <person name="Cameron C.T."/>
            <person name="Woodward J.E."/>
            <person name="May G.D."/>
            <person name="Brubaker C."/>
            <person name="Broadhvest J."/>
            <person name="Wilkins T.A."/>
        </authorList>
    </citation>
    <scope>NUCLEOTIDE SEQUENCE</scope>
</reference>
<keyword evidence="3" id="KW-1185">Reference proteome</keyword>
<accession>A0A0B0MQM8</accession>
<organism evidence="1 3">
    <name type="scientific">Gossypium arboreum</name>
    <name type="common">Tree cotton</name>
    <name type="synonym">Gossypium nanking</name>
    <dbReference type="NCBI Taxonomy" id="29729"/>
    <lineage>
        <taxon>Eukaryota</taxon>
        <taxon>Viridiplantae</taxon>
        <taxon>Streptophyta</taxon>
        <taxon>Embryophyta</taxon>
        <taxon>Tracheophyta</taxon>
        <taxon>Spermatophyta</taxon>
        <taxon>Magnoliopsida</taxon>
        <taxon>eudicotyledons</taxon>
        <taxon>Gunneridae</taxon>
        <taxon>Pentapetalae</taxon>
        <taxon>rosids</taxon>
        <taxon>malvids</taxon>
        <taxon>Malvales</taxon>
        <taxon>Malvaceae</taxon>
        <taxon>Malvoideae</taxon>
        <taxon>Gossypium</taxon>
    </lineage>
</organism>
<reference evidence="3" key="2">
    <citation type="submission" date="2014-09" db="EMBL/GenBank/DDBJ databases">
        <authorList>
            <person name="Mudge J."/>
            <person name="Ramaraj T."/>
            <person name="Lindquist I.E."/>
            <person name="Bharti A.K."/>
            <person name="Sundararajan A."/>
            <person name="Cameron C.T."/>
            <person name="Woodward J.E."/>
            <person name="May G.D."/>
            <person name="Brubaker C."/>
            <person name="Broadhvest J."/>
            <person name="Wilkins T.A."/>
        </authorList>
    </citation>
    <scope>NUCLEOTIDE SEQUENCE</scope>
    <source>
        <strain evidence="3">cv. AKA8401</strain>
    </source>
</reference>
<dbReference type="AlphaFoldDB" id="A0A0B0MQM8"/>
<gene>
    <name evidence="2" type="ORF">F383_04072</name>
    <name evidence="1" type="ORF">F383_10382</name>
</gene>
<evidence type="ECO:0000313" key="3">
    <source>
        <dbReference type="Proteomes" id="UP000032142"/>
    </source>
</evidence>
<protein>
    <submittedName>
        <fullName evidence="1">Uncharacterized protein</fullName>
    </submittedName>
</protein>
<sequence length="19" mass="2048">MAKPHARVLGHVSILTCTI</sequence>
<evidence type="ECO:0000313" key="2">
    <source>
        <dbReference type="EMBL" id="KHG14564.1"/>
    </source>
</evidence>
<name>A0A0B0MQM8_GOSAR</name>
<evidence type="ECO:0000313" key="1">
    <source>
        <dbReference type="EMBL" id="KHG02677.1"/>
    </source>
</evidence>
<dbReference type="EMBL" id="KN401824">
    <property type="protein sequence ID" value="KHG14564.1"/>
    <property type="molecule type" value="Genomic_DNA"/>
</dbReference>
<proteinExistence type="predicted"/>